<protein>
    <recommendedName>
        <fullName evidence="3">dihydrofolate reductase</fullName>
        <ecNumber evidence="3">1.5.1.3</ecNumber>
    </recommendedName>
</protein>
<evidence type="ECO:0000313" key="9">
    <source>
        <dbReference type="Proteomes" id="UP000280444"/>
    </source>
</evidence>
<evidence type="ECO:0000259" key="7">
    <source>
        <dbReference type="PROSITE" id="PS51330"/>
    </source>
</evidence>
<dbReference type="GO" id="GO:0046654">
    <property type="term" value="P:tetrahydrofolate biosynthetic process"/>
    <property type="evidence" value="ECO:0007669"/>
    <property type="project" value="UniProtKB-UniPathway"/>
</dbReference>
<dbReference type="CDD" id="cd00209">
    <property type="entry name" value="DHFR"/>
    <property type="match status" value="1"/>
</dbReference>
<keyword evidence="5" id="KW-0521">NADP</keyword>
<dbReference type="InterPro" id="IPR024072">
    <property type="entry name" value="DHFR-like_dom_sf"/>
</dbReference>
<dbReference type="InterPro" id="IPR012259">
    <property type="entry name" value="DHFR"/>
</dbReference>
<evidence type="ECO:0000256" key="1">
    <source>
        <dbReference type="ARBA" id="ARBA00004903"/>
    </source>
</evidence>
<comment type="pathway">
    <text evidence="1">Cofactor biosynthesis; tetrahydrofolate biosynthesis; 5,6,7,8-tetrahydrofolate from 7,8-dihydrofolate: step 1/1.</text>
</comment>
<dbReference type="GO" id="GO:0050661">
    <property type="term" value="F:NADP binding"/>
    <property type="evidence" value="ECO:0007669"/>
    <property type="project" value="InterPro"/>
</dbReference>
<evidence type="ECO:0000256" key="5">
    <source>
        <dbReference type="ARBA" id="ARBA00022857"/>
    </source>
</evidence>
<dbReference type="GO" id="GO:0004146">
    <property type="term" value="F:dihydrofolate reductase activity"/>
    <property type="evidence" value="ECO:0007669"/>
    <property type="project" value="UniProtKB-EC"/>
</dbReference>
<dbReference type="UniPathway" id="UPA00077">
    <property type="reaction ID" value="UER00158"/>
</dbReference>
<dbReference type="SUPFAM" id="SSF53597">
    <property type="entry name" value="Dihydrofolate reductase-like"/>
    <property type="match status" value="1"/>
</dbReference>
<evidence type="ECO:0000256" key="4">
    <source>
        <dbReference type="ARBA" id="ARBA00022563"/>
    </source>
</evidence>
<dbReference type="GO" id="GO:0046452">
    <property type="term" value="P:dihydrofolate metabolic process"/>
    <property type="evidence" value="ECO:0007669"/>
    <property type="project" value="TreeGrafter"/>
</dbReference>
<dbReference type="OrthoDB" id="9804315at2"/>
<dbReference type="GO" id="GO:0046655">
    <property type="term" value="P:folic acid metabolic process"/>
    <property type="evidence" value="ECO:0007669"/>
    <property type="project" value="TreeGrafter"/>
</dbReference>
<dbReference type="GO" id="GO:0005829">
    <property type="term" value="C:cytosol"/>
    <property type="evidence" value="ECO:0007669"/>
    <property type="project" value="TreeGrafter"/>
</dbReference>
<dbReference type="GO" id="GO:0006730">
    <property type="term" value="P:one-carbon metabolic process"/>
    <property type="evidence" value="ECO:0007669"/>
    <property type="project" value="UniProtKB-KW"/>
</dbReference>
<keyword evidence="4" id="KW-0554">One-carbon metabolism</keyword>
<dbReference type="PANTHER" id="PTHR48069">
    <property type="entry name" value="DIHYDROFOLATE REDUCTASE"/>
    <property type="match status" value="1"/>
</dbReference>
<accession>A0A3P1SE44</accession>
<dbReference type="PRINTS" id="PR00070">
    <property type="entry name" value="DHFR"/>
</dbReference>
<dbReference type="Pfam" id="PF00186">
    <property type="entry name" value="DHFR_1"/>
    <property type="match status" value="1"/>
</dbReference>
<evidence type="ECO:0000313" key="8">
    <source>
        <dbReference type="EMBL" id="RRC95306.1"/>
    </source>
</evidence>
<reference evidence="8 9" key="1">
    <citation type="submission" date="2018-11" db="EMBL/GenBank/DDBJ databases">
        <title>Genomes From Bacteria Associated with the Canine Oral Cavity: a Test Case for Automated Genome-Based Taxonomic Assignment.</title>
        <authorList>
            <person name="Coil D.A."/>
            <person name="Jospin G."/>
            <person name="Darling A.E."/>
            <person name="Wallis C."/>
            <person name="Davis I.J."/>
            <person name="Harris S."/>
            <person name="Eisen J.A."/>
            <person name="Holcombe L.J."/>
            <person name="O'Flynn C."/>
        </authorList>
    </citation>
    <scope>NUCLEOTIDE SEQUENCE [LARGE SCALE GENOMIC DNA]</scope>
    <source>
        <strain evidence="8 9">OH770</strain>
    </source>
</reference>
<organism evidence="8 9">
    <name type="scientific">Schaalia canis</name>
    <dbReference type="NCBI Taxonomy" id="100469"/>
    <lineage>
        <taxon>Bacteria</taxon>
        <taxon>Bacillati</taxon>
        <taxon>Actinomycetota</taxon>
        <taxon>Actinomycetes</taxon>
        <taxon>Actinomycetales</taxon>
        <taxon>Actinomycetaceae</taxon>
        <taxon>Schaalia</taxon>
    </lineage>
</organism>
<dbReference type="Proteomes" id="UP000280444">
    <property type="component" value="Unassembled WGS sequence"/>
</dbReference>
<keyword evidence="6" id="KW-0560">Oxidoreductase</keyword>
<feature type="domain" description="DHFR" evidence="7">
    <location>
        <begin position="2"/>
        <end position="176"/>
    </location>
</feature>
<evidence type="ECO:0000256" key="2">
    <source>
        <dbReference type="ARBA" id="ARBA00009539"/>
    </source>
</evidence>
<gene>
    <name evidence="8" type="ORF">EII11_06645</name>
</gene>
<evidence type="ECO:0000256" key="6">
    <source>
        <dbReference type="ARBA" id="ARBA00023002"/>
    </source>
</evidence>
<name>A0A3P1SE44_9ACTO</name>
<dbReference type="EMBL" id="RQZF01000005">
    <property type="protein sequence ID" value="RRC95306.1"/>
    <property type="molecule type" value="Genomic_DNA"/>
</dbReference>
<keyword evidence="9" id="KW-1185">Reference proteome</keyword>
<dbReference type="Gene3D" id="3.40.430.10">
    <property type="entry name" value="Dihydrofolate Reductase, subunit A"/>
    <property type="match status" value="1"/>
</dbReference>
<dbReference type="InterPro" id="IPR001796">
    <property type="entry name" value="DHFR_dom"/>
</dbReference>
<dbReference type="PROSITE" id="PS51330">
    <property type="entry name" value="DHFR_2"/>
    <property type="match status" value="1"/>
</dbReference>
<proteinExistence type="inferred from homology"/>
<sequence length="176" mass="18954">MIVASIWAQDRTGVLGTGTDMCWHVPADFAHFKRTTMGAPIIMGRASWESLGGALPGRLNIVITRSRDYVAEGAQVVHSLGEALTVATQRAAADGVDVVWVTGGGTVYAEAMEIVDELVVTDLDLDVAADLPADAPLVRAPLIDTSVWRPDPERSDADWREVSGDARWKVTTWVRG</sequence>
<comment type="caution">
    <text evidence="8">The sequence shown here is derived from an EMBL/GenBank/DDBJ whole genome shotgun (WGS) entry which is preliminary data.</text>
</comment>
<comment type="similarity">
    <text evidence="2">Belongs to the dihydrofolate reductase family.</text>
</comment>
<dbReference type="PANTHER" id="PTHR48069:SF3">
    <property type="entry name" value="DIHYDROFOLATE REDUCTASE"/>
    <property type="match status" value="1"/>
</dbReference>
<dbReference type="EC" id="1.5.1.3" evidence="3"/>
<dbReference type="AlphaFoldDB" id="A0A3P1SE44"/>
<evidence type="ECO:0000256" key="3">
    <source>
        <dbReference type="ARBA" id="ARBA00012856"/>
    </source>
</evidence>